<comment type="caution">
    <text evidence="1">The sequence shown here is derived from an EMBL/GenBank/DDBJ whole genome shotgun (WGS) entry which is preliminary data.</text>
</comment>
<proteinExistence type="predicted"/>
<organism evidence="1 2">
    <name type="scientific">Pseudomonas cedrina subsp. cedrina</name>
    <dbReference type="NCBI Taxonomy" id="76762"/>
    <lineage>
        <taxon>Bacteria</taxon>
        <taxon>Pseudomonadati</taxon>
        <taxon>Pseudomonadota</taxon>
        <taxon>Gammaproteobacteria</taxon>
        <taxon>Pseudomonadales</taxon>
        <taxon>Pseudomonadaceae</taxon>
        <taxon>Pseudomonas</taxon>
    </lineage>
</organism>
<evidence type="ECO:0000313" key="1">
    <source>
        <dbReference type="EMBL" id="ONH50601.1"/>
    </source>
</evidence>
<name>A0A1V2K157_PSECE</name>
<gene>
    <name evidence="1" type="ORF">BLL36_24485</name>
</gene>
<dbReference type="EMBL" id="MNPW01000014">
    <property type="protein sequence ID" value="ONH50601.1"/>
    <property type="molecule type" value="Genomic_DNA"/>
</dbReference>
<dbReference type="AlphaFoldDB" id="A0A1V2K157"/>
<evidence type="ECO:0000313" key="2">
    <source>
        <dbReference type="Proteomes" id="UP000189295"/>
    </source>
</evidence>
<accession>A0A1V2K157</accession>
<dbReference type="Proteomes" id="UP000189295">
    <property type="component" value="Unassembled WGS sequence"/>
</dbReference>
<reference evidence="1 2" key="1">
    <citation type="submission" date="2016-10" db="EMBL/GenBank/DDBJ databases">
        <title>Pseudomonas lactis sp. nov. and Pseudomonas paralactis sp. nov., isolated from bovine raw milk.</title>
        <authorList>
            <person name="Von Neubeck M."/>
            <person name="Huptas C."/>
            <person name="Glueck C."/>
            <person name="Krewinkel M."/>
            <person name="Stoeckel M."/>
            <person name="Stressler T."/>
            <person name="Fischer L."/>
            <person name="Hinrichs J."/>
            <person name="Scherer S."/>
            <person name="Wenning M."/>
        </authorList>
    </citation>
    <scope>NUCLEOTIDE SEQUENCE [LARGE SCALE GENOMIC DNA]</scope>
    <source>
        <strain evidence="1 2">DSM 17516</strain>
    </source>
</reference>
<protein>
    <submittedName>
        <fullName evidence="1">Uncharacterized protein</fullName>
    </submittedName>
</protein>
<sequence>MTPWLRSQAMLRGWPGVKTMERKSQFPMTVMGKNLGRNALIFKKILGCFGHDFERFGGR</sequence>